<accession>A0A1T2L9C5</accession>
<comment type="subcellular location">
    <subcellularLocation>
        <location evidence="2">Cytoplasm</location>
    </subcellularLocation>
</comment>
<dbReference type="InterPro" id="IPR000238">
    <property type="entry name" value="RbfA"/>
</dbReference>
<proteinExistence type="inferred from homology"/>
<gene>
    <name evidence="2" type="primary">rbfA</name>
    <name evidence="3" type="ORF">BOW53_02455</name>
</gene>
<dbReference type="PANTHER" id="PTHR33515:SF1">
    <property type="entry name" value="RIBOSOME-BINDING FACTOR A, CHLOROPLASTIC-RELATED"/>
    <property type="match status" value="1"/>
</dbReference>
<protein>
    <recommendedName>
        <fullName evidence="2">Ribosome-binding factor A</fullName>
    </recommendedName>
</protein>
<comment type="caution">
    <text evidence="3">The sequence shown here is derived from an EMBL/GenBank/DDBJ whole genome shotgun (WGS) entry which is preliminary data.</text>
</comment>
<reference evidence="3 4" key="1">
    <citation type="submission" date="2016-11" db="EMBL/GenBank/DDBJ databases">
        <title>Mixed transmission modes and dynamic genome evolution in an obligate animal-bacterial symbiosis.</title>
        <authorList>
            <person name="Russell S.L."/>
            <person name="Corbett-Detig R.B."/>
            <person name="Cavanaugh C.M."/>
        </authorList>
    </citation>
    <scope>NUCLEOTIDE SEQUENCE [LARGE SCALE GENOMIC DNA]</scope>
    <source>
        <strain evidence="3">Sveles-Q1</strain>
    </source>
</reference>
<dbReference type="HAMAP" id="MF_00003">
    <property type="entry name" value="RbfA"/>
    <property type="match status" value="1"/>
</dbReference>
<comment type="subunit">
    <text evidence="2">Monomer. Binds 30S ribosomal subunits, but not 50S ribosomal subunits or 70S ribosomes.</text>
</comment>
<evidence type="ECO:0000313" key="3">
    <source>
        <dbReference type="EMBL" id="OOZ41718.1"/>
    </source>
</evidence>
<dbReference type="PANTHER" id="PTHR33515">
    <property type="entry name" value="RIBOSOME-BINDING FACTOR A, CHLOROPLASTIC-RELATED"/>
    <property type="match status" value="1"/>
</dbReference>
<dbReference type="GO" id="GO:0043024">
    <property type="term" value="F:ribosomal small subunit binding"/>
    <property type="evidence" value="ECO:0007669"/>
    <property type="project" value="TreeGrafter"/>
</dbReference>
<dbReference type="EMBL" id="MPRL01000006">
    <property type="protein sequence ID" value="OOZ41718.1"/>
    <property type="molecule type" value="Genomic_DNA"/>
</dbReference>
<dbReference type="SUPFAM" id="SSF89919">
    <property type="entry name" value="Ribosome-binding factor A, RbfA"/>
    <property type="match status" value="1"/>
</dbReference>
<dbReference type="Gene3D" id="3.30.300.20">
    <property type="match status" value="1"/>
</dbReference>
<comment type="function">
    <text evidence="2">One of several proteins that assist in the late maturation steps of the functional core of the 30S ribosomal subunit. Associates with free 30S ribosomal subunits (but not with 30S subunits that are part of 70S ribosomes or polysomes). Required for efficient processing of 16S rRNA. May interact with the 5'-terminal helix region of 16S rRNA.</text>
</comment>
<name>A0A1T2L9C5_9GAMM</name>
<keyword evidence="1 2" id="KW-0690">Ribosome biogenesis</keyword>
<organism evidence="3 4">
    <name type="scientific">Solemya pervernicosa gill symbiont</name>
    <dbReference type="NCBI Taxonomy" id="642797"/>
    <lineage>
        <taxon>Bacteria</taxon>
        <taxon>Pseudomonadati</taxon>
        <taxon>Pseudomonadota</taxon>
        <taxon>Gammaproteobacteria</taxon>
        <taxon>sulfur-oxidizing symbionts</taxon>
    </lineage>
</organism>
<dbReference type="PROSITE" id="PS01319">
    <property type="entry name" value="RBFA"/>
    <property type="match status" value="1"/>
</dbReference>
<evidence type="ECO:0000313" key="4">
    <source>
        <dbReference type="Proteomes" id="UP000191110"/>
    </source>
</evidence>
<dbReference type="OrthoDB" id="307788at2"/>
<dbReference type="AlphaFoldDB" id="A0A1T2L9C5"/>
<dbReference type="RefSeq" id="WP_078482506.1">
    <property type="nucleotide sequence ID" value="NZ_MPRL01000006.1"/>
</dbReference>
<dbReference type="Pfam" id="PF02033">
    <property type="entry name" value="RBFA"/>
    <property type="match status" value="1"/>
</dbReference>
<dbReference type="Proteomes" id="UP000191110">
    <property type="component" value="Unassembled WGS sequence"/>
</dbReference>
<keyword evidence="2" id="KW-0963">Cytoplasm</keyword>
<evidence type="ECO:0000256" key="2">
    <source>
        <dbReference type="HAMAP-Rule" id="MF_00003"/>
    </source>
</evidence>
<sequence length="130" mass="14687">MPKEFSRTRRVGEQIQRELAELIRNEVKDPRVGMVTIQAVRVTRDLGHAKVYFTVLGDQQSATDTQKALDRAAGFLRHALGQEMAMRSVPQLHFIYDESVERGMHLSKLIEDACASDRQDGDDEDESGQS</sequence>
<dbReference type="InterPro" id="IPR020053">
    <property type="entry name" value="Ribosome-bd_factorA_CS"/>
</dbReference>
<dbReference type="InterPro" id="IPR015946">
    <property type="entry name" value="KH_dom-like_a/b"/>
</dbReference>
<evidence type="ECO:0000256" key="1">
    <source>
        <dbReference type="ARBA" id="ARBA00022517"/>
    </source>
</evidence>
<dbReference type="GO" id="GO:0030490">
    <property type="term" value="P:maturation of SSU-rRNA"/>
    <property type="evidence" value="ECO:0007669"/>
    <property type="project" value="UniProtKB-UniRule"/>
</dbReference>
<dbReference type="NCBIfam" id="TIGR00082">
    <property type="entry name" value="rbfA"/>
    <property type="match status" value="1"/>
</dbReference>
<dbReference type="GO" id="GO:0005829">
    <property type="term" value="C:cytosol"/>
    <property type="evidence" value="ECO:0007669"/>
    <property type="project" value="TreeGrafter"/>
</dbReference>
<comment type="similarity">
    <text evidence="2">Belongs to the RbfA family.</text>
</comment>
<dbReference type="InterPro" id="IPR023799">
    <property type="entry name" value="RbfA_dom_sf"/>
</dbReference>
<keyword evidence="4" id="KW-1185">Reference proteome</keyword>